<protein>
    <submittedName>
        <fullName evidence="1">Uncharacterized protein</fullName>
    </submittedName>
</protein>
<reference evidence="2" key="1">
    <citation type="submission" date="2015-02" db="EMBL/GenBank/DDBJ databases">
        <authorList>
            <person name="Chooi Y.-H."/>
        </authorList>
    </citation>
    <scope>NUCLEOTIDE SEQUENCE [LARGE SCALE GENOMIC DNA]</scope>
    <source>
        <strain evidence="2">strain Y</strain>
    </source>
</reference>
<dbReference type="AlphaFoldDB" id="A0A0D6JDT5"/>
<name>A0A0D6JDT5_9HYPH</name>
<dbReference type="KEGG" id="fiy:BN1229_v1_1219"/>
<organism evidence="1 2">
    <name type="scientific">Candidatus Filomicrobium marinum</name>
    <dbReference type="NCBI Taxonomy" id="1608628"/>
    <lineage>
        <taxon>Bacteria</taxon>
        <taxon>Pseudomonadati</taxon>
        <taxon>Pseudomonadota</taxon>
        <taxon>Alphaproteobacteria</taxon>
        <taxon>Hyphomicrobiales</taxon>
        <taxon>Hyphomicrobiaceae</taxon>
        <taxon>Filomicrobium</taxon>
    </lineage>
</organism>
<proteinExistence type="predicted"/>
<dbReference type="EMBL" id="LN829119">
    <property type="protein sequence ID" value="CPR17367.1"/>
    <property type="molecule type" value="Genomic_DNA"/>
</dbReference>
<dbReference type="KEGG" id="fil:BN1229_v1_1221"/>
<gene>
    <name evidence="1" type="ORF">YBN1229_v1_1219</name>
</gene>
<dbReference type="Proteomes" id="UP000033187">
    <property type="component" value="Chromosome 1"/>
</dbReference>
<keyword evidence="2" id="KW-1185">Reference proteome</keyword>
<evidence type="ECO:0000313" key="1">
    <source>
        <dbReference type="EMBL" id="CPR17367.1"/>
    </source>
</evidence>
<sequence>MNFFIFHSPGWFGLALVLLEGHWRLSVWTREWYEGLN</sequence>
<accession>A0A0D6JDT5</accession>
<evidence type="ECO:0000313" key="2">
    <source>
        <dbReference type="Proteomes" id="UP000033187"/>
    </source>
</evidence>